<sequence length="197" mass="21966">MTEEFSADIDEIPLSSLPDRYNVARSQTYKRIEAIEKHTSLRRYKRGNKAYVGAAMLAALDRVHQLVSSGFSIEAAAQSLKGGNLVTPFSEASILSDSQDYPAGQDKLSQDSRIVQPNSELLALLAAILQNQKPDRLERYRALDEIAERGWRLPTSELAALLGLSTLTGETFERYGFRFIRTSSGGKESEWKVEKLP</sequence>
<evidence type="ECO:0008006" key="3">
    <source>
        <dbReference type="Google" id="ProtNLM"/>
    </source>
</evidence>
<organism evidence="1 2">
    <name type="scientific">Almyronema epifaneia S1</name>
    <dbReference type="NCBI Taxonomy" id="2991925"/>
    <lineage>
        <taxon>Bacteria</taxon>
        <taxon>Bacillati</taxon>
        <taxon>Cyanobacteriota</taxon>
        <taxon>Cyanophyceae</taxon>
        <taxon>Nodosilineales</taxon>
        <taxon>Nodosilineaceae</taxon>
        <taxon>Almyronema</taxon>
        <taxon>Almyronema epifaneia</taxon>
    </lineage>
</organism>
<gene>
    <name evidence="1" type="ORF">ACFVKH_19180</name>
</gene>
<protein>
    <recommendedName>
        <fullName evidence="3">DNA-binding protein</fullName>
    </recommendedName>
</protein>
<reference evidence="1 2" key="1">
    <citation type="submission" date="2024-10" db="EMBL/GenBank/DDBJ databases">
        <authorList>
            <person name="Ratan Roy A."/>
            <person name="Morales Sandoval P.H."/>
            <person name="De Los Santos Villalobos S."/>
            <person name="Chakraborty S."/>
            <person name="Mukherjee J."/>
        </authorList>
    </citation>
    <scope>NUCLEOTIDE SEQUENCE [LARGE SCALE GENOMIC DNA]</scope>
    <source>
        <strain evidence="1 2">S1</strain>
    </source>
</reference>
<keyword evidence="2" id="KW-1185">Reference proteome</keyword>
<name>A0ABW6IJM6_9CYAN</name>
<proteinExistence type="predicted"/>
<evidence type="ECO:0000313" key="1">
    <source>
        <dbReference type="EMBL" id="MFE4108409.1"/>
    </source>
</evidence>
<evidence type="ECO:0000313" key="2">
    <source>
        <dbReference type="Proteomes" id="UP001600165"/>
    </source>
</evidence>
<accession>A0ABW6IJM6</accession>
<comment type="caution">
    <text evidence="1">The sequence shown here is derived from an EMBL/GenBank/DDBJ whole genome shotgun (WGS) entry which is preliminary data.</text>
</comment>
<dbReference type="RefSeq" id="WP_377968040.1">
    <property type="nucleotide sequence ID" value="NZ_JBHZOL010000109.1"/>
</dbReference>
<dbReference type="Proteomes" id="UP001600165">
    <property type="component" value="Unassembled WGS sequence"/>
</dbReference>
<dbReference type="EMBL" id="JBHZOL010000109">
    <property type="protein sequence ID" value="MFE4108409.1"/>
    <property type="molecule type" value="Genomic_DNA"/>
</dbReference>